<dbReference type="RefSeq" id="WP_115693216.1">
    <property type="nucleotide sequence ID" value="NZ_CP031417.1"/>
</dbReference>
<sequence>MRTHQAALLAMATAVPPYRLEQSAVAALARRVYADSFARYPKLVDVYANTGIEQRFSAQPLDWFEAPHDWPERTQAYIEGASALFIEAARRALARARLDARDVDVVVTISSTGIATPSLEALVAVEMGFRPDALRVPVFGRGCAGGVVGLSLGARLAQAAPGEVVLVVVVELCTLAFRADRSTKADVISSALFGDGAAALVLRVGDDEGSIAIGATAEHTWPSTLDIMGWTMDPAGFGVVLSRSLPRFIEQRLAAPARRFVRRAALTAPQLVFHPGGAKVLEAVERALELQSGTLRHEREVLRTHGNMSSPTVLFVLERALQRGMRGPALLSAMGPGFTVCFAALEVGHG</sequence>
<comment type="similarity">
    <text evidence="1">Belongs to the thiolase-like superfamily. Chalcone/stilbene synthases family.</text>
</comment>
<proteinExistence type="inferred from homology"/>
<dbReference type="GO" id="GO:0030639">
    <property type="term" value="P:polyketide biosynthetic process"/>
    <property type="evidence" value="ECO:0007669"/>
    <property type="project" value="TreeGrafter"/>
</dbReference>
<evidence type="ECO:0000313" key="7">
    <source>
        <dbReference type="EMBL" id="AXK82837.1"/>
    </source>
</evidence>
<evidence type="ECO:0000256" key="2">
    <source>
        <dbReference type="ARBA" id="ARBA00022679"/>
    </source>
</evidence>
<dbReference type="PANTHER" id="PTHR11877">
    <property type="entry name" value="HYDROXYMETHYLGLUTARYL-COA SYNTHASE"/>
    <property type="match status" value="1"/>
</dbReference>
<gene>
    <name evidence="7" type="ORF">DW352_21315</name>
</gene>
<keyword evidence="2" id="KW-0808">Transferase</keyword>
<dbReference type="InterPro" id="IPR011141">
    <property type="entry name" value="Polyketide_synthase_type-III"/>
</dbReference>
<name>A0A346A0Z0_9HYPH</name>
<dbReference type="GO" id="GO:0016747">
    <property type="term" value="F:acyltransferase activity, transferring groups other than amino-acyl groups"/>
    <property type="evidence" value="ECO:0007669"/>
    <property type="project" value="InterPro"/>
</dbReference>
<evidence type="ECO:0000256" key="1">
    <source>
        <dbReference type="ARBA" id="ARBA00005531"/>
    </source>
</evidence>
<evidence type="ECO:0000259" key="5">
    <source>
        <dbReference type="Pfam" id="PF00195"/>
    </source>
</evidence>
<dbReference type="Pfam" id="PF02797">
    <property type="entry name" value="Chal_sti_synt_C"/>
    <property type="match status" value="1"/>
</dbReference>
<keyword evidence="8" id="KW-1185">Reference proteome</keyword>
<evidence type="ECO:0000256" key="3">
    <source>
        <dbReference type="ARBA" id="ARBA00023315"/>
    </source>
</evidence>
<feature type="domain" description="Chalcone/stilbene synthase C-terminal" evidence="6">
    <location>
        <begin position="222"/>
        <end position="326"/>
    </location>
</feature>
<dbReference type="CDD" id="cd00831">
    <property type="entry name" value="CHS_like"/>
    <property type="match status" value="1"/>
</dbReference>
<feature type="domain" description="Chalcone/stilbene synthase N-terminal" evidence="5">
    <location>
        <begin position="6"/>
        <end position="202"/>
    </location>
</feature>
<dbReference type="SUPFAM" id="SSF53901">
    <property type="entry name" value="Thiolase-like"/>
    <property type="match status" value="2"/>
</dbReference>
<dbReference type="InterPro" id="IPR016039">
    <property type="entry name" value="Thiolase-like"/>
</dbReference>
<evidence type="ECO:0000259" key="6">
    <source>
        <dbReference type="Pfam" id="PF02797"/>
    </source>
</evidence>
<dbReference type="Proteomes" id="UP000254889">
    <property type="component" value="Chromosome"/>
</dbReference>
<evidence type="ECO:0000313" key="8">
    <source>
        <dbReference type="Proteomes" id="UP000254889"/>
    </source>
</evidence>
<reference evidence="7 8" key="1">
    <citation type="submission" date="2018-07" db="EMBL/GenBank/DDBJ databases">
        <authorList>
            <person name="Quirk P.G."/>
            <person name="Krulwich T.A."/>
        </authorList>
    </citation>
    <scope>NUCLEOTIDE SEQUENCE [LARGE SCALE GENOMIC DNA]</scope>
    <source>
        <strain evidence="7 8">CC-BB4</strain>
    </source>
</reference>
<evidence type="ECO:0000256" key="4">
    <source>
        <dbReference type="PIRSR" id="PIRSR000451-1"/>
    </source>
</evidence>
<dbReference type="InterPro" id="IPR001099">
    <property type="entry name" value="Chalcone/stilbene_synt_N"/>
</dbReference>
<accession>A0A346A0Z0</accession>
<dbReference type="AlphaFoldDB" id="A0A346A0Z0"/>
<dbReference type="EMBL" id="CP031417">
    <property type="protein sequence ID" value="AXK82837.1"/>
    <property type="molecule type" value="Genomic_DNA"/>
</dbReference>
<dbReference type="OrthoDB" id="9786288at2"/>
<dbReference type="KEGG" id="ptaw:DW352_21315"/>
<dbReference type="PIRSF" id="PIRSF000451">
    <property type="entry name" value="PKS_III"/>
    <property type="match status" value="1"/>
</dbReference>
<dbReference type="PANTHER" id="PTHR11877:SF99">
    <property type="entry name" value="1,3,6,8-TETRAHYDROXYNAPHTHALENE SYNTHASE"/>
    <property type="match status" value="1"/>
</dbReference>
<organism evidence="7 8">
    <name type="scientific">Pseudolabrys taiwanensis</name>
    <dbReference type="NCBI Taxonomy" id="331696"/>
    <lineage>
        <taxon>Bacteria</taxon>
        <taxon>Pseudomonadati</taxon>
        <taxon>Pseudomonadota</taxon>
        <taxon>Alphaproteobacteria</taxon>
        <taxon>Hyphomicrobiales</taxon>
        <taxon>Xanthobacteraceae</taxon>
        <taxon>Pseudolabrys</taxon>
    </lineage>
</organism>
<feature type="active site" description="Acyl-thioester intermediate" evidence="4">
    <location>
        <position position="143"/>
    </location>
</feature>
<dbReference type="Gene3D" id="3.40.47.10">
    <property type="match status" value="2"/>
</dbReference>
<dbReference type="Pfam" id="PF00195">
    <property type="entry name" value="Chal_sti_synt_N"/>
    <property type="match status" value="1"/>
</dbReference>
<keyword evidence="3" id="KW-0012">Acyltransferase</keyword>
<dbReference type="InterPro" id="IPR012328">
    <property type="entry name" value="Chalcone/stilbene_synt_C"/>
</dbReference>
<protein>
    <submittedName>
        <fullName evidence="7">Type III polyketide synthase</fullName>
    </submittedName>
</protein>